<feature type="transmembrane region" description="Helical" evidence="17">
    <location>
        <begin position="357"/>
        <end position="375"/>
    </location>
</feature>
<evidence type="ECO:0000256" key="1">
    <source>
        <dbReference type="ARBA" id="ARBA00004554"/>
    </source>
</evidence>
<evidence type="ECO:0000256" key="5">
    <source>
        <dbReference type="ARBA" id="ARBA00022692"/>
    </source>
</evidence>
<feature type="transmembrane region" description="Helical" evidence="17">
    <location>
        <begin position="317"/>
        <end position="337"/>
    </location>
</feature>
<protein>
    <recommendedName>
        <fullName evidence="14">Ammonium transporter Rh type B</fullName>
    </recommendedName>
    <alternativeName>
        <fullName evidence="15">Rhesus blood group family type B glycoprotein</fullName>
    </alternativeName>
</protein>
<comment type="catalytic activity">
    <reaction evidence="11">
        <text>methylamine(out) = methylamine(in)</text>
        <dbReference type="Rhea" id="RHEA:74391"/>
        <dbReference type="ChEBI" id="CHEBI:59338"/>
    </reaction>
    <physiologicalReaction direction="left-to-right" evidence="11">
        <dbReference type="Rhea" id="RHEA:74392"/>
    </physiologicalReaction>
</comment>
<comment type="subunit">
    <text evidence="13">Interacts (via C-terminus) with ANK2 and ANK3; required for targeting to the basolateral membrane.</text>
</comment>
<dbReference type="Ensembl" id="ENSRROT00000064818.1">
    <property type="protein sequence ID" value="ENSRROP00000040329.1"/>
    <property type="gene ID" value="ENSRROG00000043431.1"/>
</dbReference>
<dbReference type="GeneTree" id="ENSGT00950000182844"/>
<keyword evidence="4" id="KW-1003">Cell membrane</keyword>
<keyword evidence="7 17" id="KW-0472">Membrane</keyword>
<dbReference type="Proteomes" id="UP000233200">
    <property type="component" value="Unplaced"/>
</dbReference>
<dbReference type="GO" id="GO:0016323">
    <property type="term" value="C:basolateral plasma membrane"/>
    <property type="evidence" value="ECO:0007669"/>
    <property type="project" value="UniProtKB-SubCell"/>
</dbReference>
<evidence type="ECO:0000256" key="16">
    <source>
        <dbReference type="ARBA" id="ARBA00046063"/>
    </source>
</evidence>
<evidence type="ECO:0000256" key="2">
    <source>
        <dbReference type="ARBA" id="ARBA00011036"/>
    </source>
</evidence>
<dbReference type="InterPro" id="IPR002229">
    <property type="entry name" value="RhesusRHD"/>
</dbReference>
<evidence type="ECO:0000256" key="12">
    <source>
        <dbReference type="ARBA" id="ARBA00036550"/>
    </source>
</evidence>
<evidence type="ECO:0000256" key="7">
    <source>
        <dbReference type="ARBA" id="ARBA00023136"/>
    </source>
</evidence>
<evidence type="ECO:0000259" key="18">
    <source>
        <dbReference type="Pfam" id="PF00909"/>
    </source>
</evidence>
<evidence type="ECO:0000256" key="9">
    <source>
        <dbReference type="ARBA" id="ARBA00023180"/>
    </source>
</evidence>
<evidence type="ECO:0000256" key="13">
    <source>
        <dbReference type="ARBA" id="ARBA00038590"/>
    </source>
</evidence>
<feature type="transmembrane region" description="Helical" evidence="17">
    <location>
        <begin position="225"/>
        <end position="245"/>
    </location>
</feature>
<keyword evidence="5 17" id="KW-0812">Transmembrane</keyword>
<reference evidence="19" key="1">
    <citation type="submission" date="2025-08" db="UniProtKB">
        <authorList>
            <consortium name="Ensembl"/>
        </authorList>
    </citation>
    <scope>IDENTIFICATION</scope>
</reference>
<evidence type="ECO:0000256" key="3">
    <source>
        <dbReference type="ARBA" id="ARBA00022448"/>
    </source>
</evidence>
<evidence type="ECO:0000256" key="10">
    <source>
        <dbReference type="ARBA" id="ARBA00036376"/>
    </source>
</evidence>
<evidence type="ECO:0000313" key="20">
    <source>
        <dbReference type="Proteomes" id="UP000233200"/>
    </source>
</evidence>
<dbReference type="SUPFAM" id="SSF111352">
    <property type="entry name" value="Ammonium transporter"/>
    <property type="match status" value="1"/>
</dbReference>
<feature type="transmembrane region" description="Helical" evidence="17">
    <location>
        <begin position="192"/>
        <end position="213"/>
    </location>
</feature>
<comment type="catalytic activity">
    <reaction evidence="10">
        <text>CO2(out) = CO2(in)</text>
        <dbReference type="Rhea" id="RHEA:74891"/>
        <dbReference type="ChEBI" id="CHEBI:16526"/>
    </reaction>
    <physiologicalReaction direction="left-to-right" evidence="10">
        <dbReference type="Rhea" id="RHEA:74892"/>
    </physiologicalReaction>
</comment>
<dbReference type="GO" id="GO:0008519">
    <property type="term" value="F:ammonium channel activity"/>
    <property type="evidence" value="ECO:0007669"/>
    <property type="project" value="Ensembl"/>
</dbReference>
<evidence type="ECO:0000256" key="8">
    <source>
        <dbReference type="ARBA" id="ARBA00023177"/>
    </source>
</evidence>
<evidence type="ECO:0000256" key="11">
    <source>
        <dbReference type="ARBA" id="ARBA00036492"/>
    </source>
</evidence>
<feature type="transmembrane region" description="Helical" evidence="17">
    <location>
        <begin position="164"/>
        <end position="186"/>
    </location>
</feature>
<dbReference type="GO" id="GO:0097272">
    <property type="term" value="P:ammonium homeostasis"/>
    <property type="evidence" value="ECO:0007669"/>
    <property type="project" value="TreeGrafter"/>
</dbReference>
<name>A0A2K6RH07_RHIRO</name>
<keyword evidence="8" id="KW-0924">Ammonia transport</keyword>
<dbReference type="GO" id="GO:0014731">
    <property type="term" value="C:spectrin-associated cytoskeleton"/>
    <property type="evidence" value="ECO:0007669"/>
    <property type="project" value="Ensembl"/>
</dbReference>
<keyword evidence="20" id="KW-1185">Reference proteome</keyword>
<evidence type="ECO:0000313" key="19">
    <source>
        <dbReference type="Ensembl" id="ENSRROP00000040329.1"/>
    </source>
</evidence>
<dbReference type="FunFam" id="1.10.3430.10:FF:000001">
    <property type="entry name" value="Ammonium transporter Rh type C"/>
    <property type="match status" value="1"/>
</dbReference>
<feature type="transmembrane region" description="Helical" evidence="17">
    <location>
        <begin position="135"/>
        <end position="157"/>
    </location>
</feature>
<dbReference type="PANTHER" id="PTHR11730">
    <property type="entry name" value="AMMONIUM TRANSPORTER"/>
    <property type="match status" value="1"/>
</dbReference>
<keyword evidence="9" id="KW-0325">Glycoprotein</keyword>
<comment type="catalytic activity">
    <reaction evidence="12">
        <text>NH4(+)(in) = NH4(+)(out)</text>
        <dbReference type="Rhea" id="RHEA:28747"/>
        <dbReference type="ChEBI" id="CHEBI:28938"/>
    </reaction>
    <physiologicalReaction direction="left-to-right" evidence="12">
        <dbReference type="Rhea" id="RHEA:28748"/>
    </physiologicalReaction>
    <physiologicalReaction direction="right-to-left" evidence="12">
        <dbReference type="Rhea" id="RHEA:28749"/>
    </physiologicalReaction>
</comment>
<comment type="similarity">
    <text evidence="2">Belongs to the ammonium transporter (TC 2.A.49) family. Rh subfamily.</text>
</comment>
<evidence type="ECO:0000256" key="14">
    <source>
        <dbReference type="ARBA" id="ARBA00041038"/>
    </source>
</evidence>
<feature type="transmembrane region" description="Helical" evidence="17">
    <location>
        <begin position="67"/>
        <end position="87"/>
    </location>
</feature>
<feature type="transmembrane region" description="Helical" evidence="17">
    <location>
        <begin position="15"/>
        <end position="36"/>
    </location>
</feature>
<evidence type="ECO:0000256" key="15">
    <source>
        <dbReference type="ARBA" id="ARBA00043022"/>
    </source>
</evidence>
<organism evidence="19 20">
    <name type="scientific">Rhinopithecus roxellana</name>
    <name type="common">Golden snub-nosed monkey</name>
    <name type="synonym">Pygathrix roxellana</name>
    <dbReference type="NCBI Taxonomy" id="61622"/>
    <lineage>
        <taxon>Eukaryota</taxon>
        <taxon>Metazoa</taxon>
        <taxon>Chordata</taxon>
        <taxon>Craniata</taxon>
        <taxon>Vertebrata</taxon>
        <taxon>Euteleostomi</taxon>
        <taxon>Mammalia</taxon>
        <taxon>Eutheria</taxon>
        <taxon>Euarchontoglires</taxon>
        <taxon>Primates</taxon>
        <taxon>Haplorrhini</taxon>
        <taxon>Catarrhini</taxon>
        <taxon>Cercopithecidae</taxon>
        <taxon>Colobinae</taxon>
        <taxon>Rhinopithecus</taxon>
    </lineage>
</organism>
<evidence type="ECO:0000256" key="17">
    <source>
        <dbReference type="SAM" id="Phobius"/>
    </source>
</evidence>
<dbReference type="PANTHER" id="PTHR11730:SF42">
    <property type="entry name" value="AMMONIUM TRANSPORTER RH TYPE B"/>
    <property type="match status" value="1"/>
</dbReference>
<dbReference type="OMA" id="DNIYWEV"/>
<dbReference type="PRINTS" id="PR00342">
    <property type="entry name" value="RHESUSRHD"/>
</dbReference>
<feature type="transmembrane region" description="Helical" evidence="17">
    <location>
        <begin position="94"/>
        <end position="115"/>
    </location>
</feature>
<keyword evidence="3" id="KW-0813">Transport</keyword>
<dbReference type="InterPro" id="IPR029020">
    <property type="entry name" value="Ammonium/urea_transptr"/>
</dbReference>
<proteinExistence type="inferred from homology"/>
<sequence>MAGSPSRAAGRRLQLPLLCLFLQGATAVLFAVFVRYNHKTDAALWHRGNHSNADNEFYFRYPSFQDVHAMVFVGFGFLMVFLQRYGFSSVGFTFLLAAFALQWSTLVQGFLHSFHSGHIHVGPPSPLLSSPFCPIPSMINADFCVWAVLISSGALLGKTGPAQLLLMALLEVVLFGINEFVLLHLLGVRDAGGSMTIHTFGAYFGLVLSRVLYRPQLEKSKHRQGSVYHSDLFAMIGTIFLWIFWPSFNSALTALGTGQHRTALNTYYSLAASTLSTFALSALVGEDGRLDMVHIQNAALAGGVVVGTSSEMMLTPFGALAAGFLAGTVSTLGYKFFTPILESKFKVQDTSGVHNLHGMPGVLGALLGVLVAGLATHEAYGDGLECVFPLIAESQRSATSQAMYQLFGLFVTLMFASVGGGLGGDYPFWTPPLDSQCYEDQVHWQVPGEHEDEAQRPLRVEEADTQA</sequence>
<gene>
    <name evidence="19" type="primary">RHBG</name>
</gene>
<evidence type="ECO:0000256" key="6">
    <source>
        <dbReference type="ARBA" id="ARBA00022989"/>
    </source>
</evidence>
<feature type="transmembrane region" description="Helical" evidence="17">
    <location>
        <begin position="404"/>
        <end position="423"/>
    </location>
</feature>
<keyword evidence="6 17" id="KW-1133">Transmembrane helix</keyword>
<evidence type="ECO:0000256" key="4">
    <source>
        <dbReference type="ARBA" id="ARBA00022475"/>
    </source>
</evidence>
<dbReference type="AlphaFoldDB" id="A0A2K6RH07"/>
<reference evidence="19" key="2">
    <citation type="submission" date="2025-09" db="UniProtKB">
        <authorList>
            <consortium name="Ensembl"/>
        </authorList>
    </citation>
    <scope>IDENTIFICATION</scope>
</reference>
<comment type="function">
    <text evidence="16">Ammonium transporter involved in the maintenance of acid-base homeostasis. Transports ammonium and its related derivative methylammonium across the basolateral plasma membrane of epithelial cells likely contributing to renal transepithelial ammonia transport and ammonia metabolism. May transport either NH4(+) or NH3 ammonia species predominantly mediating an electrogenic NH4(+) transport. May act as a CO2 channel providing for renal acid secretion.</text>
</comment>
<feature type="transmembrane region" description="Helical" evidence="17">
    <location>
        <begin position="265"/>
        <end position="284"/>
    </location>
</feature>
<comment type="subcellular location">
    <subcellularLocation>
        <location evidence="1">Basolateral cell membrane</location>
        <topology evidence="1">Multi-pass membrane protein</topology>
    </subcellularLocation>
</comment>
<dbReference type="GO" id="GO:0070634">
    <property type="term" value="P:transepithelial ammonium transport"/>
    <property type="evidence" value="ECO:0007669"/>
    <property type="project" value="Ensembl"/>
</dbReference>
<accession>A0A2K6RH07</accession>
<dbReference type="STRING" id="61622.ENSRROP00000040329"/>
<feature type="domain" description="Ammonium transporter AmtB-like" evidence="18">
    <location>
        <begin position="26"/>
        <end position="418"/>
    </location>
</feature>
<dbReference type="Pfam" id="PF00909">
    <property type="entry name" value="Ammonium_transp"/>
    <property type="match status" value="1"/>
</dbReference>
<dbReference type="Gene3D" id="1.10.3430.10">
    <property type="entry name" value="Ammonium transporter AmtB like domains"/>
    <property type="match status" value="1"/>
</dbReference>
<dbReference type="GO" id="GO:0035379">
    <property type="term" value="F:carbon dioxide transmembrane transporter activity"/>
    <property type="evidence" value="ECO:0007669"/>
    <property type="project" value="Ensembl"/>
</dbReference>
<dbReference type="GO" id="GO:0030506">
    <property type="term" value="F:ankyrin binding"/>
    <property type="evidence" value="ECO:0007669"/>
    <property type="project" value="Ensembl"/>
</dbReference>
<dbReference type="InterPro" id="IPR024041">
    <property type="entry name" value="NH4_transpt_AmtB-like_dom"/>
</dbReference>